<gene>
    <name evidence="1" type="ORF">HZS81_08605</name>
</gene>
<evidence type="ECO:0000313" key="1">
    <source>
        <dbReference type="EMBL" id="NYS60818.1"/>
    </source>
</evidence>
<organism evidence="1 2">
    <name type="scientific">Vreelandella salicampi</name>
    <dbReference type="NCBI Taxonomy" id="1449798"/>
    <lineage>
        <taxon>Bacteria</taxon>
        <taxon>Pseudomonadati</taxon>
        <taxon>Pseudomonadota</taxon>
        <taxon>Gammaproteobacteria</taxon>
        <taxon>Oceanospirillales</taxon>
        <taxon>Halomonadaceae</taxon>
        <taxon>Vreelandella</taxon>
    </lineage>
</organism>
<dbReference type="Proteomes" id="UP000586119">
    <property type="component" value="Unassembled WGS sequence"/>
</dbReference>
<reference evidence="1 2" key="1">
    <citation type="journal article" date="2015" name="Int. J. Syst. Evol. Microbiol.">
        <title>Halomonas salicampi sp. nov., a halotolerant and alkalitolerant bacterium isolated from a saltern soil.</title>
        <authorList>
            <person name="Lee J.C."/>
            <person name="Kim Y.S."/>
            <person name="Yun B.S."/>
            <person name="Whang K.S."/>
        </authorList>
    </citation>
    <scope>NUCLEOTIDE SEQUENCE [LARGE SCALE GENOMIC DNA]</scope>
    <source>
        <strain evidence="1 2">BH103</strain>
    </source>
</reference>
<dbReference type="RefSeq" id="WP_179930145.1">
    <property type="nucleotide sequence ID" value="NZ_JACCDF010000006.1"/>
</dbReference>
<protein>
    <submittedName>
        <fullName evidence="1">Uncharacterized protein</fullName>
    </submittedName>
</protein>
<evidence type="ECO:0000313" key="2">
    <source>
        <dbReference type="Proteomes" id="UP000586119"/>
    </source>
</evidence>
<keyword evidence="2" id="KW-1185">Reference proteome</keyword>
<sequence>MSHLNTLILRSLEGRAAAHRAMAKAALFADSSARTRLNRYNHHQNQAKALDARLAAAKRQEVQA</sequence>
<accession>A0A7Z0RUR5</accession>
<dbReference type="EMBL" id="JACCDF010000006">
    <property type="protein sequence ID" value="NYS60818.1"/>
    <property type="molecule type" value="Genomic_DNA"/>
</dbReference>
<name>A0A7Z0RUR5_9GAMM</name>
<comment type="caution">
    <text evidence="1">The sequence shown here is derived from an EMBL/GenBank/DDBJ whole genome shotgun (WGS) entry which is preliminary data.</text>
</comment>
<proteinExistence type="predicted"/>
<dbReference type="AlphaFoldDB" id="A0A7Z0RUR5"/>